<comment type="caution">
    <text evidence="9">The sequence shown here is derived from an EMBL/GenBank/DDBJ whole genome shotgun (WGS) entry which is preliminary data.</text>
</comment>
<evidence type="ECO:0000259" key="7">
    <source>
        <dbReference type="Pfam" id="PF04542"/>
    </source>
</evidence>
<feature type="domain" description="RNA polymerase sigma-70 region 2" evidence="7">
    <location>
        <begin position="110"/>
        <end position="178"/>
    </location>
</feature>
<dbReference type="GO" id="GO:0016987">
    <property type="term" value="F:sigma factor activity"/>
    <property type="evidence" value="ECO:0007669"/>
    <property type="project" value="UniProtKB-KW"/>
</dbReference>
<dbReference type="CDD" id="cd06171">
    <property type="entry name" value="Sigma70_r4"/>
    <property type="match status" value="1"/>
</dbReference>
<keyword evidence="3" id="KW-0238">DNA-binding</keyword>
<dbReference type="RefSeq" id="WP_183391985.1">
    <property type="nucleotide sequence ID" value="NZ_JACHVY010000002.1"/>
</dbReference>
<reference evidence="9 10" key="1">
    <citation type="submission" date="2020-08" db="EMBL/GenBank/DDBJ databases">
        <title>The Agave Microbiome: Exploring the role of microbial communities in plant adaptations to desert environments.</title>
        <authorList>
            <person name="Partida-Martinez L.P."/>
        </authorList>
    </citation>
    <scope>NUCLEOTIDE SEQUENCE [LARGE SCALE GENOMIC DNA]</scope>
    <source>
        <strain evidence="9 10">AS2.23</strain>
    </source>
</reference>
<dbReference type="InterPro" id="IPR013325">
    <property type="entry name" value="RNA_pol_sigma_r2"/>
</dbReference>
<evidence type="ECO:0000256" key="3">
    <source>
        <dbReference type="ARBA" id="ARBA00023125"/>
    </source>
</evidence>
<feature type="compositionally biased region" description="Low complexity" evidence="5">
    <location>
        <begin position="61"/>
        <end position="74"/>
    </location>
</feature>
<keyword evidence="1" id="KW-0805">Transcription regulation</keyword>
<gene>
    <name evidence="9" type="ORF">FHR75_002943</name>
</gene>
<dbReference type="Gene3D" id="1.20.120.1810">
    <property type="match status" value="1"/>
</dbReference>
<keyword evidence="2" id="KW-0731">Sigma factor</keyword>
<dbReference type="InterPro" id="IPR000943">
    <property type="entry name" value="RNA_pol_sigma70"/>
</dbReference>
<dbReference type="AlphaFoldDB" id="A0A7W4TP42"/>
<dbReference type="Proteomes" id="UP000533269">
    <property type="component" value="Unassembled WGS sequence"/>
</dbReference>
<dbReference type="GO" id="GO:0006352">
    <property type="term" value="P:DNA-templated transcription initiation"/>
    <property type="evidence" value="ECO:0007669"/>
    <property type="project" value="InterPro"/>
</dbReference>
<evidence type="ECO:0000256" key="5">
    <source>
        <dbReference type="SAM" id="MobiDB-lite"/>
    </source>
</evidence>
<evidence type="ECO:0000313" key="9">
    <source>
        <dbReference type="EMBL" id="MBB2902128.1"/>
    </source>
</evidence>
<dbReference type="EMBL" id="JACHVY010000002">
    <property type="protein sequence ID" value="MBB2902128.1"/>
    <property type="molecule type" value="Genomic_DNA"/>
</dbReference>
<organism evidence="9 10">
    <name type="scientific">Kineococcus radiotolerans</name>
    <dbReference type="NCBI Taxonomy" id="131568"/>
    <lineage>
        <taxon>Bacteria</taxon>
        <taxon>Bacillati</taxon>
        <taxon>Actinomycetota</taxon>
        <taxon>Actinomycetes</taxon>
        <taxon>Kineosporiales</taxon>
        <taxon>Kineosporiaceae</taxon>
        <taxon>Kineococcus</taxon>
    </lineage>
</organism>
<dbReference type="InterPro" id="IPR014322">
    <property type="entry name" value="RNA_pol_sigma-B/F/G"/>
</dbReference>
<dbReference type="Pfam" id="PF04539">
    <property type="entry name" value="Sigma70_r3"/>
    <property type="match status" value="1"/>
</dbReference>
<dbReference type="NCBIfam" id="TIGR02980">
    <property type="entry name" value="SigBFG"/>
    <property type="match status" value="1"/>
</dbReference>
<dbReference type="PANTHER" id="PTHR30385:SF4">
    <property type="entry name" value="RNA POLYMERASE SIGMA-E FACTOR"/>
    <property type="match status" value="1"/>
</dbReference>
<evidence type="ECO:0000259" key="6">
    <source>
        <dbReference type="Pfam" id="PF04539"/>
    </source>
</evidence>
<dbReference type="Gene3D" id="1.10.10.10">
    <property type="entry name" value="Winged helix-like DNA-binding domain superfamily/Winged helix DNA-binding domain"/>
    <property type="match status" value="2"/>
</dbReference>
<proteinExistence type="predicted"/>
<feature type="domain" description="RNA polymerase sigma-70 region 3" evidence="6">
    <location>
        <begin position="190"/>
        <end position="244"/>
    </location>
</feature>
<dbReference type="NCBIfam" id="TIGR02937">
    <property type="entry name" value="sigma70-ECF"/>
    <property type="match status" value="1"/>
</dbReference>
<feature type="domain" description="RNA polymerase sigma-70 region 4" evidence="8">
    <location>
        <begin position="270"/>
        <end position="319"/>
    </location>
</feature>
<dbReference type="Pfam" id="PF04542">
    <property type="entry name" value="Sigma70_r2"/>
    <property type="match status" value="1"/>
</dbReference>
<feature type="region of interest" description="Disordered" evidence="5">
    <location>
        <begin position="1"/>
        <end position="85"/>
    </location>
</feature>
<evidence type="ECO:0000256" key="1">
    <source>
        <dbReference type="ARBA" id="ARBA00023015"/>
    </source>
</evidence>
<dbReference type="InterPro" id="IPR007627">
    <property type="entry name" value="RNA_pol_sigma70_r2"/>
</dbReference>
<reference evidence="9 10" key="2">
    <citation type="submission" date="2020-08" db="EMBL/GenBank/DDBJ databases">
        <authorList>
            <person name="Partida-Martinez L."/>
            <person name="Huntemann M."/>
            <person name="Clum A."/>
            <person name="Wang J."/>
            <person name="Palaniappan K."/>
            <person name="Ritter S."/>
            <person name="Chen I.-M."/>
            <person name="Stamatis D."/>
            <person name="Reddy T."/>
            <person name="O'Malley R."/>
            <person name="Daum C."/>
            <person name="Shapiro N."/>
            <person name="Ivanova N."/>
            <person name="Kyrpides N."/>
            <person name="Woyke T."/>
        </authorList>
    </citation>
    <scope>NUCLEOTIDE SEQUENCE [LARGE SCALE GENOMIC DNA]</scope>
    <source>
        <strain evidence="9 10">AS2.23</strain>
    </source>
</reference>
<evidence type="ECO:0000313" key="10">
    <source>
        <dbReference type="Proteomes" id="UP000533269"/>
    </source>
</evidence>
<evidence type="ECO:0000256" key="4">
    <source>
        <dbReference type="ARBA" id="ARBA00023163"/>
    </source>
</evidence>
<dbReference type="InterPro" id="IPR036388">
    <property type="entry name" value="WH-like_DNA-bd_sf"/>
</dbReference>
<sequence>MNRTPPRPRARDVPVARTPDPGDPGVIDPHRRADEARSLPPPAESPGPDHLLADDGPETPAPAATADAEPAGAPLVLPSSRDVEDAPLLSRMASLDPEDPERARLREELTRRHLPLADHLAARFLGRGEPQDDLVQVATIGLLKALDRFDPSRGVPFGAYAVPTMLGEIKRHFRDRGWAMRVPRRIQEAGRALGDAREVLTHELGRAPTVAELAERTGYDPEDVVDVLESANAYSTLPLDTGSPTSLVASLGADDDALQNVENREALRPLLAGLPARERRILALRFVRGMSQSQIAAEVGISQMHVSRLLTRTLAQLREGLGDEAG</sequence>
<name>A0A7W4TP42_KINRA</name>
<protein>
    <submittedName>
        <fullName evidence="9">RNA polymerase sigma-B factor</fullName>
    </submittedName>
</protein>
<dbReference type="GO" id="GO:0003677">
    <property type="term" value="F:DNA binding"/>
    <property type="evidence" value="ECO:0007669"/>
    <property type="project" value="UniProtKB-KW"/>
</dbReference>
<dbReference type="SUPFAM" id="SSF88659">
    <property type="entry name" value="Sigma3 and sigma4 domains of RNA polymerase sigma factors"/>
    <property type="match status" value="2"/>
</dbReference>
<evidence type="ECO:0000259" key="8">
    <source>
        <dbReference type="Pfam" id="PF04545"/>
    </source>
</evidence>
<dbReference type="PRINTS" id="PR00046">
    <property type="entry name" value="SIGMA70FCT"/>
</dbReference>
<evidence type="ECO:0000256" key="2">
    <source>
        <dbReference type="ARBA" id="ARBA00023082"/>
    </source>
</evidence>
<dbReference type="InterPro" id="IPR014284">
    <property type="entry name" value="RNA_pol_sigma-70_dom"/>
</dbReference>
<dbReference type="InterPro" id="IPR013324">
    <property type="entry name" value="RNA_pol_sigma_r3/r4-like"/>
</dbReference>
<feature type="compositionally biased region" description="Basic and acidic residues" evidence="5">
    <location>
        <begin position="28"/>
        <end position="37"/>
    </location>
</feature>
<dbReference type="Pfam" id="PF04545">
    <property type="entry name" value="Sigma70_r4"/>
    <property type="match status" value="1"/>
</dbReference>
<accession>A0A7W4TP42</accession>
<dbReference type="SUPFAM" id="SSF88946">
    <property type="entry name" value="Sigma2 domain of RNA polymerase sigma factors"/>
    <property type="match status" value="1"/>
</dbReference>
<dbReference type="InterPro" id="IPR007624">
    <property type="entry name" value="RNA_pol_sigma70_r3"/>
</dbReference>
<dbReference type="InterPro" id="IPR007630">
    <property type="entry name" value="RNA_pol_sigma70_r4"/>
</dbReference>
<keyword evidence="4" id="KW-0804">Transcription</keyword>
<dbReference type="PANTHER" id="PTHR30385">
    <property type="entry name" value="SIGMA FACTOR F FLAGELLAR"/>
    <property type="match status" value="1"/>
</dbReference>